<keyword evidence="8" id="KW-1185">Reference proteome</keyword>
<dbReference type="EMBL" id="LGRX02013114">
    <property type="protein sequence ID" value="KAK3266415.1"/>
    <property type="molecule type" value="Genomic_DNA"/>
</dbReference>
<comment type="similarity">
    <text evidence="1">Belongs to the MsrA Met sulfoxide reductase family.</text>
</comment>
<dbReference type="Gene3D" id="3.30.1060.10">
    <property type="entry name" value="Peptide methionine sulphoxide reductase MsrA"/>
    <property type="match status" value="1"/>
</dbReference>
<feature type="domain" description="Peptide methionine sulphoxide reductase MsrA" evidence="6">
    <location>
        <begin position="48"/>
        <end position="190"/>
    </location>
</feature>
<reference evidence="7 8" key="1">
    <citation type="journal article" date="2015" name="Genome Biol. Evol.">
        <title>Comparative Genomics of a Bacterivorous Green Alga Reveals Evolutionary Causalities and Consequences of Phago-Mixotrophic Mode of Nutrition.</title>
        <authorList>
            <person name="Burns J.A."/>
            <person name="Paasch A."/>
            <person name="Narechania A."/>
            <person name="Kim E."/>
        </authorList>
    </citation>
    <scope>NUCLEOTIDE SEQUENCE [LARGE SCALE GENOMIC DNA]</scope>
    <source>
        <strain evidence="7 8">PLY_AMNH</strain>
    </source>
</reference>
<keyword evidence="5" id="KW-1133">Transmembrane helix</keyword>
<proteinExistence type="inferred from homology"/>
<dbReference type="AlphaFoldDB" id="A0AAE0FVJ2"/>
<protein>
    <recommendedName>
        <fullName evidence="2">peptide-methionine (S)-S-oxide reductase</fullName>
        <ecNumber evidence="2">1.8.4.11</ecNumber>
    </recommendedName>
    <alternativeName>
        <fullName evidence="4">Peptide-methionine (S)-S-oxide reductase</fullName>
    </alternativeName>
</protein>
<evidence type="ECO:0000256" key="1">
    <source>
        <dbReference type="ARBA" id="ARBA00005591"/>
    </source>
</evidence>
<evidence type="ECO:0000313" key="8">
    <source>
        <dbReference type="Proteomes" id="UP001190700"/>
    </source>
</evidence>
<comment type="caution">
    <text evidence="7">The sequence shown here is derived from an EMBL/GenBank/DDBJ whole genome shotgun (WGS) entry which is preliminary data.</text>
</comment>
<dbReference type="PANTHER" id="PTHR43774">
    <property type="entry name" value="PEPTIDE METHIONINE SULFOXIDE REDUCTASE"/>
    <property type="match status" value="1"/>
</dbReference>
<evidence type="ECO:0000313" key="7">
    <source>
        <dbReference type="EMBL" id="KAK3266415.1"/>
    </source>
</evidence>
<dbReference type="InterPro" id="IPR002569">
    <property type="entry name" value="Met_Sox_Rdtase_MsrA_dom"/>
</dbReference>
<dbReference type="InterPro" id="IPR036509">
    <property type="entry name" value="Met_Sox_Rdtase_MsrA_sf"/>
</dbReference>
<dbReference type="EC" id="1.8.4.11" evidence="2"/>
<evidence type="ECO:0000256" key="4">
    <source>
        <dbReference type="ARBA" id="ARBA00030643"/>
    </source>
</evidence>
<feature type="transmembrane region" description="Helical" evidence="5">
    <location>
        <begin position="192"/>
        <end position="209"/>
    </location>
</feature>
<sequence length="239" mass="26245">MHVKCALDSDTAKTSVSERLEETGSQLDSKSPAGLNACVASSVSVAFVFSSGNFRLGQMAVFAKLPGVVSTEVGYTGGLNSKPTYGSVCGGDGHTEALRVDFNPEIVSYRDILDQFWELHDPTVPAYTQYKSAIWPQNEEQARIAAEVIAKRSAEQEAKGGRPVFTEIEPSRPFYAAEGYHQNYKAKNKIRMALFALYIASGFLPPNSFPFQSEFFMLINAALLISFLPQLVSMFDKFV</sequence>
<dbReference type="NCBIfam" id="TIGR00401">
    <property type="entry name" value="msrA"/>
    <property type="match status" value="1"/>
</dbReference>
<dbReference type="Proteomes" id="UP001190700">
    <property type="component" value="Unassembled WGS sequence"/>
</dbReference>
<accession>A0AAE0FVJ2</accession>
<keyword evidence="3" id="KW-0560">Oxidoreductase</keyword>
<evidence type="ECO:0000256" key="5">
    <source>
        <dbReference type="SAM" id="Phobius"/>
    </source>
</evidence>
<dbReference type="SUPFAM" id="SSF55068">
    <property type="entry name" value="Peptide methionine sulfoxide reductase"/>
    <property type="match status" value="1"/>
</dbReference>
<gene>
    <name evidence="7" type="ORF">CYMTET_24957</name>
</gene>
<evidence type="ECO:0000256" key="2">
    <source>
        <dbReference type="ARBA" id="ARBA00012502"/>
    </source>
</evidence>
<name>A0AAE0FVJ2_9CHLO</name>
<evidence type="ECO:0000256" key="3">
    <source>
        <dbReference type="ARBA" id="ARBA00023002"/>
    </source>
</evidence>
<feature type="transmembrane region" description="Helical" evidence="5">
    <location>
        <begin position="215"/>
        <end position="235"/>
    </location>
</feature>
<organism evidence="7 8">
    <name type="scientific">Cymbomonas tetramitiformis</name>
    <dbReference type="NCBI Taxonomy" id="36881"/>
    <lineage>
        <taxon>Eukaryota</taxon>
        <taxon>Viridiplantae</taxon>
        <taxon>Chlorophyta</taxon>
        <taxon>Pyramimonadophyceae</taxon>
        <taxon>Pyramimonadales</taxon>
        <taxon>Pyramimonadaceae</taxon>
        <taxon>Cymbomonas</taxon>
    </lineage>
</organism>
<keyword evidence="5" id="KW-0812">Transmembrane</keyword>
<evidence type="ECO:0000259" key="6">
    <source>
        <dbReference type="Pfam" id="PF01625"/>
    </source>
</evidence>
<dbReference type="Pfam" id="PF01625">
    <property type="entry name" value="PMSR"/>
    <property type="match status" value="1"/>
</dbReference>
<keyword evidence="5" id="KW-0472">Membrane</keyword>
<dbReference type="PANTHER" id="PTHR43774:SF1">
    <property type="entry name" value="PEPTIDE METHIONINE SULFOXIDE REDUCTASE MSRA 2"/>
    <property type="match status" value="1"/>
</dbReference>
<dbReference type="GO" id="GO:0008113">
    <property type="term" value="F:peptide-methionine (S)-S-oxide reductase activity"/>
    <property type="evidence" value="ECO:0007669"/>
    <property type="project" value="UniProtKB-EC"/>
</dbReference>